<feature type="transmembrane region" description="Helical" evidence="2">
    <location>
        <begin position="12"/>
        <end position="31"/>
    </location>
</feature>
<feature type="transmembrane region" description="Helical" evidence="2">
    <location>
        <begin position="168"/>
        <end position="190"/>
    </location>
</feature>
<dbReference type="OrthoDB" id="3357408at2759"/>
<feature type="transmembrane region" description="Helical" evidence="2">
    <location>
        <begin position="129"/>
        <end position="148"/>
    </location>
</feature>
<evidence type="ECO:0000256" key="2">
    <source>
        <dbReference type="SAM" id="Phobius"/>
    </source>
</evidence>
<protein>
    <submittedName>
        <fullName evidence="3">Uncharacterized protein</fullName>
    </submittedName>
</protein>
<evidence type="ECO:0000313" key="3">
    <source>
        <dbReference type="EMBL" id="KDR78312.1"/>
    </source>
</evidence>
<proteinExistence type="predicted"/>
<dbReference type="STRING" id="685588.A0A067T7G8"/>
<organism evidence="3 4">
    <name type="scientific">Galerina marginata (strain CBS 339.88)</name>
    <dbReference type="NCBI Taxonomy" id="685588"/>
    <lineage>
        <taxon>Eukaryota</taxon>
        <taxon>Fungi</taxon>
        <taxon>Dikarya</taxon>
        <taxon>Basidiomycota</taxon>
        <taxon>Agaricomycotina</taxon>
        <taxon>Agaricomycetes</taxon>
        <taxon>Agaricomycetidae</taxon>
        <taxon>Agaricales</taxon>
        <taxon>Agaricineae</taxon>
        <taxon>Strophariaceae</taxon>
        <taxon>Galerina</taxon>
    </lineage>
</organism>
<reference evidence="4" key="1">
    <citation type="journal article" date="2014" name="Proc. Natl. Acad. Sci. U.S.A.">
        <title>Extensive sampling of basidiomycete genomes demonstrates inadequacy of the white-rot/brown-rot paradigm for wood decay fungi.</title>
        <authorList>
            <person name="Riley R."/>
            <person name="Salamov A.A."/>
            <person name="Brown D.W."/>
            <person name="Nagy L.G."/>
            <person name="Floudas D."/>
            <person name="Held B.W."/>
            <person name="Levasseur A."/>
            <person name="Lombard V."/>
            <person name="Morin E."/>
            <person name="Otillar R."/>
            <person name="Lindquist E.A."/>
            <person name="Sun H."/>
            <person name="LaButti K.M."/>
            <person name="Schmutz J."/>
            <person name="Jabbour D."/>
            <person name="Luo H."/>
            <person name="Baker S.E."/>
            <person name="Pisabarro A.G."/>
            <person name="Walton J.D."/>
            <person name="Blanchette R.A."/>
            <person name="Henrissat B."/>
            <person name="Martin F."/>
            <person name="Cullen D."/>
            <person name="Hibbett D.S."/>
            <person name="Grigoriev I.V."/>
        </authorList>
    </citation>
    <scope>NUCLEOTIDE SEQUENCE [LARGE SCALE GENOMIC DNA]</scope>
    <source>
        <strain evidence="4">CBS 339.88</strain>
    </source>
</reference>
<accession>A0A067T7G8</accession>
<keyword evidence="2" id="KW-1133">Transmembrane helix</keyword>
<dbReference type="EMBL" id="KL142375">
    <property type="protein sequence ID" value="KDR78312.1"/>
    <property type="molecule type" value="Genomic_DNA"/>
</dbReference>
<keyword evidence="2" id="KW-0812">Transmembrane</keyword>
<keyword evidence="4" id="KW-1185">Reference proteome</keyword>
<feature type="transmembrane region" description="Helical" evidence="2">
    <location>
        <begin position="52"/>
        <end position="76"/>
    </location>
</feature>
<dbReference type="AlphaFoldDB" id="A0A067T7G8"/>
<dbReference type="Proteomes" id="UP000027222">
    <property type="component" value="Unassembled WGS sequence"/>
</dbReference>
<gene>
    <name evidence="3" type="ORF">GALMADRAFT_138417</name>
</gene>
<evidence type="ECO:0000256" key="1">
    <source>
        <dbReference type="SAM" id="MobiDB-lite"/>
    </source>
</evidence>
<evidence type="ECO:0000313" key="4">
    <source>
        <dbReference type="Proteomes" id="UP000027222"/>
    </source>
</evidence>
<feature type="region of interest" description="Disordered" evidence="1">
    <location>
        <begin position="206"/>
        <end position="225"/>
    </location>
</feature>
<dbReference type="HOGENOM" id="CLU_044614_1_0_1"/>
<sequence length="278" mass="30946">MPTDHFRKDTAQLVALFVEAICYGLYLDTFFRCVYILFRKSTGWKRRSEIQLGNLAVTIALFLFASANLSLGLVRAIQAFIYQEGMGPGGTFGKRWVSIVKVPLTLNLQTMVADGALIGQCWQVYGRRWIIVSFPLFLWFAGWGVTIWETLFETDIQKNPSYSGMLNIAYTIFWAISVLQKVYATGMIICRIRRVESGIRPLQPKSEVSLSNPAPSSAPSGETTKRTSLSDVLRIVIDSGLMYTITSFVAFCSQLALSNSVYITTSAVSTGIVSVNRI</sequence>
<keyword evidence="2" id="KW-0472">Membrane</keyword>
<name>A0A067T7G8_GALM3</name>